<evidence type="ECO:0000256" key="10">
    <source>
        <dbReference type="SAM" id="Phobius"/>
    </source>
</evidence>
<evidence type="ECO:0000256" key="2">
    <source>
        <dbReference type="ARBA" id="ARBA00008873"/>
    </source>
</evidence>
<evidence type="ECO:0000256" key="4">
    <source>
        <dbReference type="ARBA" id="ARBA00022692"/>
    </source>
</evidence>
<dbReference type="Pfam" id="PF16916">
    <property type="entry name" value="ZT_dimer"/>
    <property type="match status" value="1"/>
</dbReference>
<evidence type="ECO:0000256" key="8">
    <source>
        <dbReference type="ARBA" id="ARBA00023136"/>
    </source>
</evidence>
<feature type="domain" description="Cation efflux protein cytoplasmic" evidence="12">
    <location>
        <begin position="334"/>
        <end position="409"/>
    </location>
</feature>
<sequence length="424" mass="46805">MNIATNANYHYGYDQEADTVKAVTVSPKKDRPPSPHPIQSTLSDHCHENFTGGSKVDLKARKKLIMASILCLFFMTGEIIGGALAHSLAIMTDAAHLLTDFASFLISLLALFLAARPTTKKMSFGWHRAEVVGALASVLLIWLVTGILVYLAIMRIIHSKYEINGKIMLITSATGVAVNVIMLLTLHDHGHGHSHSHGHGHSHSSPSSGHTHSTDIPNTIKSESTNFNGICKEQNNNNNTIDNLSSSIDVEHGVNKERYKAMNRQNITVRAAFIHVVGDLLQSIGVMVAAMVIYFQPAYKIIDPICTFLFSVLVLITTINILRDALNVLMEATPRGLNFNEVKNALIDIPGVKETHNLHIWSLTTNKMAISVHLAIEPNTNPQEILKAANRLLRKRYLAHDVTIQLENYVDEMAICHQCKEPSK</sequence>
<feature type="region of interest" description="Disordered" evidence="9">
    <location>
        <begin position="191"/>
        <end position="218"/>
    </location>
</feature>
<evidence type="ECO:0000313" key="14">
    <source>
        <dbReference type="WBParaSite" id="TREG1_99530.1"/>
    </source>
</evidence>
<evidence type="ECO:0000313" key="13">
    <source>
        <dbReference type="Proteomes" id="UP000050795"/>
    </source>
</evidence>
<feature type="domain" description="Cation efflux protein transmembrane" evidence="11">
    <location>
        <begin position="64"/>
        <end position="330"/>
    </location>
</feature>
<evidence type="ECO:0008006" key="15">
    <source>
        <dbReference type="Google" id="ProtNLM"/>
    </source>
</evidence>
<organism evidence="13 14">
    <name type="scientific">Trichobilharzia regenti</name>
    <name type="common">Nasal bird schistosome</name>
    <dbReference type="NCBI Taxonomy" id="157069"/>
    <lineage>
        <taxon>Eukaryota</taxon>
        <taxon>Metazoa</taxon>
        <taxon>Spiralia</taxon>
        <taxon>Lophotrochozoa</taxon>
        <taxon>Platyhelminthes</taxon>
        <taxon>Trematoda</taxon>
        <taxon>Digenea</taxon>
        <taxon>Strigeidida</taxon>
        <taxon>Schistosomatoidea</taxon>
        <taxon>Schistosomatidae</taxon>
        <taxon>Trichobilharzia</taxon>
    </lineage>
</organism>
<evidence type="ECO:0000256" key="9">
    <source>
        <dbReference type="SAM" id="MobiDB-lite"/>
    </source>
</evidence>
<evidence type="ECO:0000256" key="5">
    <source>
        <dbReference type="ARBA" id="ARBA00022906"/>
    </source>
</evidence>
<dbReference type="SUPFAM" id="SSF160240">
    <property type="entry name" value="Cation efflux protein cytoplasmic domain-like"/>
    <property type="match status" value="1"/>
</dbReference>
<evidence type="ECO:0000259" key="11">
    <source>
        <dbReference type="Pfam" id="PF01545"/>
    </source>
</evidence>
<reference evidence="13" key="1">
    <citation type="submission" date="2022-06" db="EMBL/GenBank/DDBJ databases">
        <authorList>
            <person name="Berger JAMES D."/>
            <person name="Berger JAMES D."/>
        </authorList>
    </citation>
    <scope>NUCLEOTIDE SEQUENCE [LARGE SCALE GENOMIC DNA]</scope>
</reference>
<dbReference type="GO" id="GO:0005385">
    <property type="term" value="F:zinc ion transmembrane transporter activity"/>
    <property type="evidence" value="ECO:0007669"/>
    <property type="project" value="TreeGrafter"/>
</dbReference>
<feature type="transmembrane region" description="Helical" evidence="10">
    <location>
        <begin position="272"/>
        <end position="295"/>
    </location>
</feature>
<keyword evidence="5" id="KW-0862">Zinc</keyword>
<dbReference type="InterPro" id="IPR027469">
    <property type="entry name" value="Cation_efflux_TMD_sf"/>
</dbReference>
<dbReference type="Gene3D" id="1.20.1510.10">
    <property type="entry name" value="Cation efflux protein transmembrane domain"/>
    <property type="match status" value="1"/>
</dbReference>
<dbReference type="InterPro" id="IPR058533">
    <property type="entry name" value="Cation_efflux_TM"/>
</dbReference>
<keyword evidence="13" id="KW-1185">Reference proteome</keyword>
<dbReference type="GO" id="GO:0010043">
    <property type="term" value="P:response to zinc ion"/>
    <property type="evidence" value="ECO:0007669"/>
    <property type="project" value="TreeGrafter"/>
</dbReference>
<feature type="compositionally biased region" description="Basic residues" evidence="9">
    <location>
        <begin position="192"/>
        <end position="202"/>
    </location>
</feature>
<feature type="transmembrane region" description="Helical" evidence="10">
    <location>
        <begin position="131"/>
        <end position="153"/>
    </location>
</feature>
<dbReference type="GO" id="GO:0005886">
    <property type="term" value="C:plasma membrane"/>
    <property type="evidence" value="ECO:0007669"/>
    <property type="project" value="TreeGrafter"/>
</dbReference>
<evidence type="ECO:0000256" key="1">
    <source>
        <dbReference type="ARBA" id="ARBA00004141"/>
    </source>
</evidence>
<comment type="subcellular location">
    <subcellularLocation>
        <location evidence="1">Membrane</location>
        <topology evidence="1">Multi-pass membrane protein</topology>
    </subcellularLocation>
</comment>
<keyword evidence="4 10" id="KW-0812">Transmembrane</keyword>
<evidence type="ECO:0000256" key="3">
    <source>
        <dbReference type="ARBA" id="ARBA00022448"/>
    </source>
</evidence>
<keyword evidence="7" id="KW-0406">Ion transport</keyword>
<dbReference type="PANTHER" id="PTHR11562:SF17">
    <property type="entry name" value="RE54080P-RELATED"/>
    <property type="match status" value="1"/>
</dbReference>
<dbReference type="InterPro" id="IPR050681">
    <property type="entry name" value="CDF/SLC30A"/>
</dbReference>
<dbReference type="InterPro" id="IPR027470">
    <property type="entry name" value="Cation_efflux_CTD"/>
</dbReference>
<reference evidence="14" key="2">
    <citation type="submission" date="2023-11" db="UniProtKB">
        <authorList>
            <consortium name="WormBaseParasite"/>
        </authorList>
    </citation>
    <scope>IDENTIFICATION</scope>
</reference>
<feature type="transmembrane region" description="Helical" evidence="10">
    <location>
        <begin position="101"/>
        <end position="119"/>
    </location>
</feature>
<dbReference type="AlphaFoldDB" id="A0AA85KIG4"/>
<keyword evidence="8 10" id="KW-0472">Membrane</keyword>
<dbReference type="Proteomes" id="UP000050795">
    <property type="component" value="Unassembled WGS sequence"/>
</dbReference>
<feature type="transmembrane region" description="Helical" evidence="10">
    <location>
        <begin position="301"/>
        <end position="322"/>
    </location>
</feature>
<evidence type="ECO:0000256" key="7">
    <source>
        <dbReference type="ARBA" id="ARBA00023065"/>
    </source>
</evidence>
<dbReference type="NCBIfam" id="TIGR01297">
    <property type="entry name" value="CDF"/>
    <property type="match status" value="1"/>
</dbReference>
<accession>A0AA85KIG4</accession>
<dbReference type="WBParaSite" id="TREG1_99530.1">
    <property type="protein sequence ID" value="TREG1_99530.1"/>
    <property type="gene ID" value="TREG1_99530"/>
</dbReference>
<dbReference type="PANTHER" id="PTHR11562">
    <property type="entry name" value="CATION EFFLUX PROTEIN/ ZINC TRANSPORTER"/>
    <property type="match status" value="1"/>
</dbReference>
<keyword evidence="5" id="KW-0864">Zinc transport</keyword>
<feature type="transmembrane region" description="Helical" evidence="10">
    <location>
        <begin position="165"/>
        <end position="186"/>
    </location>
</feature>
<feature type="transmembrane region" description="Helical" evidence="10">
    <location>
        <begin position="64"/>
        <end position="89"/>
    </location>
</feature>
<name>A0AA85KIG4_TRIRE</name>
<dbReference type="Pfam" id="PF01545">
    <property type="entry name" value="Cation_efflux"/>
    <property type="match status" value="1"/>
</dbReference>
<keyword evidence="3" id="KW-0813">Transport</keyword>
<comment type="similarity">
    <text evidence="2">Belongs to the cation diffusion facilitator (CDF) transporter (TC 2.A.4) family. SLC30A subfamily.</text>
</comment>
<dbReference type="InterPro" id="IPR002524">
    <property type="entry name" value="Cation_efflux"/>
</dbReference>
<keyword evidence="6 10" id="KW-1133">Transmembrane helix</keyword>
<protein>
    <recommendedName>
        <fullName evidence="15">Zinc transporter 2-like</fullName>
    </recommendedName>
</protein>
<evidence type="ECO:0000256" key="6">
    <source>
        <dbReference type="ARBA" id="ARBA00022989"/>
    </source>
</evidence>
<dbReference type="SUPFAM" id="SSF161111">
    <property type="entry name" value="Cation efflux protein transmembrane domain-like"/>
    <property type="match status" value="1"/>
</dbReference>
<evidence type="ECO:0000259" key="12">
    <source>
        <dbReference type="Pfam" id="PF16916"/>
    </source>
</evidence>
<dbReference type="InterPro" id="IPR036837">
    <property type="entry name" value="Cation_efflux_CTD_sf"/>
</dbReference>
<proteinExistence type="inferred from homology"/>